<dbReference type="Proteomes" id="UP001152888">
    <property type="component" value="Unassembled WGS sequence"/>
</dbReference>
<protein>
    <submittedName>
        <fullName evidence="1">Uncharacterized protein</fullName>
    </submittedName>
</protein>
<comment type="caution">
    <text evidence="1">The sequence shown here is derived from an EMBL/GenBank/DDBJ whole genome shotgun (WGS) entry which is preliminary data.</text>
</comment>
<proteinExistence type="predicted"/>
<dbReference type="OrthoDB" id="6783145at2759"/>
<evidence type="ECO:0000313" key="1">
    <source>
        <dbReference type="EMBL" id="CAH2012472.1"/>
    </source>
</evidence>
<reference evidence="1" key="1">
    <citation type="submission" date="2022-03" db="EMBL/GenBank/DDBJ databases">
        <authorList>
            <person name="Sayadi A."/>
        </authorList>
    </citation>
    <scope>NUCLEOTIDE SEQUENCE</scope>
</reference>
<evidence type="ECO:0000313" key="2">
    <source>
        <dbReference type="Proteomes" id="UP001152888"/>
    </source>
</evidence>
<accession>A0A9P0Q7X9</accession>
<sequence length="103" mass="12024">MSILVGSQSNYLLFRSINKYSSLTSKDKVTIQYTERYHGLRYEKGYVDYSLLDDILRSHLADVDMIQSMHLKNYNDYPFTTMVTTTRLNGGKMCFTIVQDFNV</sequence>
<dbReference type="AlphaFoldDB" id="A0A9P0Q7X9"/>
<organism evidence="1 2">
    <name type="scientific">Acanthoscelides obtectus</name>
    <name type="common">Bean weevil</name>
    <name type="synonym">Bruchus obtectus</name>
    <dbReference type="NCBI Taxonomy" id="200917"/>
    <lineage>
        <taxon>Eukaryota</taxon>
        <taxon>Metazoa</taxon>
        <taxon>Ecdysozoa</taxon>
        <taxon>Arthropoda</taxon>
        <taxon>Hexapoda</taxon>
        <taxon>Insecta</taxon>
        <taxon>Pterygota</taxon>
        <taxon>Neoptera</taxon>
        <taxon>Endopterygota</taxon>
        <taxon>Coleoptera</taxon>
        <taxon>Polyphaga</taxon>
        <taxon>Cucujiformia</taxon>
        <taxon>Chrysomeloidea</taxon>
        <taxon>Chrysomelidae</taxon>
        <taxon>Bruchinae</taxon>
        <taxon>Bruchini</taxon>
        <taxon>Acanthoscelides</taxon>
    </lineage>
</organism>
<keyword evidence="2" id="KW-1185">Reference proteome</keyword>
<dbReference type="EMBL" id="CAKOFQ010008184">
    <property type="protein sequence ID" value="CAH2012472.1"/>
    <property type="molecule type" value="Genomic_DNA"/>
</dbReference>
<gene>
    <name evidence="1" type="ORF">ACAOBT_LOCUS32861</name>
</gene>
<name>A0A9P0Q7X9_ACAOB</name>